<feature type="transmembrane region" description="Helical" evidence="1">
    <location>
        <begin position="370"/>
        <end position="394"/>
    </location>
</feature>
<feature type="transmembrane region" description="Helical" evidence="1">
    <location>
        <begin position="75"/>
        <end position="93"/>
    </location>
</feature>
<gene>
    <name evidence="2" type="ordered locus">BMS_0342</name>
</gene>
<dbReference type="AlphaFoldDB" id="E1X3H0"/>
<proteinExistence type="predicted"/>
<evidence type="ECO:0000313" key="3">
    <source>
        <dbReference type="Proteomes" id="UP000008963"/>
    </source>
</evidence>
<feature type="transmembrane region" description="Helical" evidence="1">
    <location>
        <begin position="264"/>
        <end position="285"/>
    </location>
</feature>
<keyword evidence="1" id="KW-0812">Transmembrane</keyword>
<feature type="transmembrane region" description="Helical" evidence="1">
    <location>
        <begin position="229"/>
        <end position="257"/>
    </location>
</feature>
<keyword evidence="3" id="KW-1185">Reference proteome</keyword>
<dbReference type="STRING" id="862908.BMS_0342"/>
<evidence type="ECO:0000256" key="1">
    <source>
        <dbReference type="SAM" id="Phobius"/>
    </source>
</evidence>
<protein>
    <submittedName>
        <fullName evidence="2">Membrane protein</fullName>
    </submittedName>
</protein>
<reference evidence="3" key="1">
    <citation type="journal article" date="2013" name="ISME J.">
        <title>A small predatory core genome in the divergent marine Bacteriovorax marinus SJ and the terrestrial Bdellovibrio bacteriovorus.</title>
        <authorList>
            <person name="Crossman L.C."/>
            <person name="Chen H."/>
            <person name="Cerdeno-Tarraga A.M."/>
            <person name="Brooks K."/>
            <person name="Quail M.A."/>
            <person name="Pineiro S.A."/>
            <person name="Hobley L."/>
            <person name="Sockett R.E."/>
            <person name="Bentley S.D."/>
            <person name="Parkhill J."/>
            <person name="Williams H.N."/>
            <person name="Stine O.C."/>
        </authorList>
    </citation>
    <scope>NUCLEOTIDE SEQUENCE [LARGE SCALE GENOMIC DNA]</scope>
    <source>
        <strain evidence="3">ATCC BAA-682 / DSM 15412 / SJ</strain>
    </source>
</reference>
<name>E1X3H0_HALMS</name>
<sequence>MSRLERHSLYKAMMEKTKLKFLLLFFLLFILLNILVNQPFLAISYFPRTERLILEGGILLVLFFVGVWDRSYTELLLTVCGFVLMLATCYIYSEDPFRYIGSANKLAFGLLFFSFVGSRVCLLKWFSGLWIVVWIAIGFWTIFGSWYYFFDPQQLPVVNFSSVDKFANYPYKVSRFGHFIIENKVFGLFIGRNTGVFFEPNQLGFFAWLNFFFAESACKSKKWKLRYQLLSLVIGLLSFSLAFYGMVFLAIVSFLVLKIKRRELRGYVFLVLILIVLLCLNLYQFEETLIGSVGNRIDRFRGGVSVLRGNSIVSFFLGNGFNAPYLYMPFSFSSGYFDLLAIKGFLFFSLVFYFILRVTWGDLGLMLSLFLYFLVTNPFQYLLFYFLIVLIHCLKSSKNTYFKQKL</sequence>
<keyword evidence="1" id="KW-1133">Transmembrane helix</keyword>
<dbReference type="HOGENOM" id="CLU_677509_0_0_7"/>
<dbReference type="Proteomes" id="UP000008963">
    <property type="component" value="Chromosome"/>
</dbReference>
<dbReference type="PATRIC" id="fig|862908.3.peg.330"/>
<organism evidence="2 3">
    <name type="scientific">Halobacteriovorax marinus (strain ATCC BAA-682 / DSM 15412 / SJ)</name>
    <name type="common">Bacteriovorax marinus</name>
    <dbReference type="NCBI Taxonomy" id="862908"/>
    <lineage>
        <taxon>Bacteria</taxon>
        <taxon>Pseudomonadati</taxon>
        <taxon>Bdellovibrionota</taxon>
        <taxon>Bacteriovoracia</taxon>
        <taxon>Bacteriovoracales</taxon>
        <taxon>Halobacteriovoraceae</taxon>
        <taxon>Halobacteriovorax</taxon>
    </lineage>
</organism>
<dbReference type="EMBL" id="FQ312005">
    <property type="protein sequence ID" value="CBW25265.1"/>
    <property type="molecule type" value="Genomic_DNA"/>
</dbReference>
<feature type="transmembrane region" description="Helical" evidence="1">
    <location>
        <begin position="305"/>
        <end position="327"/>
    </location>
</feature>
<dbReference type="KEGG" id="bmx:BMS_0342"/>
<evidence type="ECO:0000313" key="2">
    <source>
        <dbReference type="EMBL" id="CBW25265.1"/>
    </source>
</evidence>
<accession>E1X3H0</accession>
<feature type="transmembrane region" description="Helical" evidence="1">
    <location>
        <begin position="129"/>
        <end position="149"/>
    </location>
</feature>
<feature type="transmembrane region" description="Helical" evidence="1">
    <location>
        <begin position="339"/>
        <end position="358"/>
    </location>
</feature>
<feature type="transmembrane region" description="Helical" evidence="1">
    <location>
        <begin position="99"/>
        <end position="117"/>
    </location>
</feature>
<keyword evidence="1" id="KW-0472">Membrane</keyword>